<feature type="region of interest" description="Disordered" evidence="1">
    <location>
        <begin position="332"/>
        <end position="381"/>
    </location>
</feature>
<sequence length="480" mass="53883">MNQSSSMPSSSSSSAFANINNILCASTVAWSTWWELPPTLSGANDKAAKFPTSSGRGGGGGALRLLHRCQAEYGWDLEAAKRIVKAYKDFLHAASFLPSNHWLMPCPLVDQIWQLHIWDTQHYESDCQLLMGRIVHYNNYLLENDNDDFDNDNDDGISNDGATKNQQKSQQEHQRHQHRQRRRRHKRQLIKNTIQFICEKTNQEQLDPKVWQFGGSTGSSGSSGSSSRASTMNNQQQPKPTATRTRTRPMEPISLKRDCASPITSNDSGGDENNHDHGRRRKKIRLTDSRGRRHPWKNPTSSPTTNTTTFIISVQIHCSLNSKKYYLEQQKDNQDDAENNTGHEEEHGNAPSSSNVDDKENQQEESSSSSSHHYSTTTTTKLQTFHLEKHAPLNRIFQEVANAQELDRNCLHFTYNGQILEGDETPHALSKYYGGGGGGRVTNKAMDSMPSNSVNDTVNDAKSSSLRHLNIECSPVLSEC</sequence>
<evidence type="ECO:0000313" key="2">
    <source>
        <dbReference type="EMBL" id="CAJ1937500.1"/>
    </source>
</evidence>
<feature type="region of interest" description="Disordered" evidence="1">
    <location>
        <begin position="148"/>
        <end position="187"/>
    </location>
</feature>
<evidence type="ECO:0000256" key="1">
    <source>
        <dbReference type="SAM" id="MobiDB-lite"/>
    </source>
</evidence>
<dbReference type="Gene3D" id="3.10.20.90">
    <property type="entry name" value="Phosphatidylinositol 3-kinase Catalytic Subunit, Chain A, domain 1"/>
    <property type="match status" value="1"/>
</dbReference>
<dbReference type="EMBL" id="CAKOGP040000657">
    <property type="protein sequence ID" value="CAJ1937500.1"/>
    <property type="molecule type" value="Genomic_DNA"/>
</dbReference>
<feature type="region of interest" description="Disordered" evidence="1">
    <location>
        <begin position="210"/>
        <end position="308"/>
    </location>
</feature>
<evidence type="ECO:0008006" key="4">
    <source>
        <dbReference type="Google" id="ProtNLM"/>
    </source>
</evidence>
<evidence type="ECO:0000313" key="3">
    <source>
        <dbReference type="Proteomes" id="UP001295423"/>
    </source>
</evidence>
<dbReference type="InterPro" id="IPR029071">
    <property type="entry name" value="Ubiquitin-like_domsf"/>
</dbReference>
<protein>
    <recommendedName>
        <fullName evidence="4">Ubiquitin-like domain-containing protein</fullName>
    </recommendedName>
</protein>
<feature type="compositionally biased region" description="Basic residues" evidence="1">
    <location>
        <begin position="175"/>
        <end position="187"/>
    </location>
</feature>
<organism evidence="2 3">
    <name type="scientific">Cylindrotheca closterium</name>
    <dbReference type="NCBI Taxonomy" id="2856"/>
    <lineage>
        <taxon>Eukaryota</taxon>
        <taxon>Sar</taxon>
        <taxon>Stramenopiles</taxon>
        <taxon>Ochrophyta</taxon>
        <taxon>Bacillariophyta</taxon>
        <taxon>Bacillariophyceae</taxon>
        <taxon>Bacillariophycidae</taxon>
        <taxon>Bacillariales</taxon>
        <taxon>Bacillariaceae</taxon>
        <taxon>Cylindrotheca</taxon>
    </lineage>
</organism>
<feature type="compositionally biased region" description="Low complexity" evidence="1">
    <location>
        <begin position="366"/>
        <end position="380"/>
    </location>
</feature>
<reference evidence="2" key="1">
    <citation type="submission" date="2023-08" db="EMBL/GenBank/DDBJ databases">
        <authorList>
            <person name="Audoor S."/>
            <person name="Bilcke G."/>
        </authorList>
    </citation>
    <scope>NUCLEOTIDE SEQUENCE</scope>
</reference>
<feature type="compositionally biased region" description="Low complexity" evidence="1">
    <location>
        <begin position="298"/>
        <end position="308"/>
    </location>
</feature>
<comment type="caution">
    <text evidence="2">The sequence shown here is derived from an EMBL/GenBank/DDBJ whole genome shotgun (WGS) entry which is preliminary data.</text>
</comment>
<gene>
    <name evidence="2" type="ORF">CYCCA115_LOCUS5683</name>
</gene>
<feature type="compositionally biased region" description="Acidic residues" evidence="1">
    <location>
        <begin position="148"/>
        <end position="157"/>
    </location>
</feature>
<dbReference type="SUPFAM" id="SSF54236">
    <property type="entry name" value="Ubiquitin-like"/>
    <property type="match status" value="1"/>
</dbReference>
<dbReference type="AlphaFoldDB" id="A0AAD2CNP3"/>
<name>A0AAD2CNP3_9STRA</name>
<proteinExistence type="predicted"/>
<keyword evidence="3" id="KW-1185">Reference proteome</keyword>
<dbReference type="Proteomes" id="UP001295423">
    <property type="component" value="Unassembled WGS sequence"/>
</dbReference>
<feature type="compositionally biased region" description="Low complexity" evidence="1">
    <location>
        <begin position="235"/>
        <end position="244"/>
    </location>
</feature>
<accession>A0AAD2CNP3</accession>